<reference evidence="7" key="1">
    <citation type="journal article" date="2023" name="IMA Fungus">
        <title>Comparative genomic study of the Penicillium genus elucidates a diverse pangenome and 15 lateral gene transfer events.</title>
        <authorList>
            <person name="Petersen C."/>
            <person name="Sorensen T."/>
            <person name="Nielsen M.R."/>
            <person name="Sondergaard T.E."/>
            <person name="Sorensen J.L."/>
            <person name="Fitzpatrick D.A."/>
            <person name="Frisvad J.C."/>
            <person name="Nielsen K.L."/>
        </authorList>
    </citation>
    <scope>NUCLEOTIDE SEQUENCE</scope>
    <source>
        <strain evidence="7">IBT 17514</strain>
    </source>
</reference>
<evidence type="ECO:0000256" key="4">
    <source>
        <dbReference type="ARBA" id="ARBA00023163"/>
    </source>
</evidence>
<proteinExistence type="predicted"/>
<evidence type="ECO:0000313" key="7">
    <source>
        <dbReference type="EMBL" id="KAJ5733454.1"/>
    </source>
</evidence>
<evidence type="ECO:0000256" key="5">
    <source>
        <dbReference type="ARBA" id="ARBA00023242"/>
    </source>
</evidence>
<dbReference type="GO" id="GO:0046983">
    <property type="term" value="F:protein dimerization activity"/>
    <property type="evidence" value="ECO:0007669"/>
    <property type="project" value="InterPro"/>
</dbReference>
<dbReference type="CDD" id="cd11404">
    <property type="entry name" value="bHLHzip_Mlx_like"/>
    <property type="match status" value="1"/>
</dbReference>
<dbReference type="Gene3D" id="4.10.280.10">
    <property type="entry name" value="Helix-loop-helix DNA-binding domain"/>
    <property type="match status" value="1"/>
</dbReference>
<dbReference type="InterPro" id="IPR011598">
    <property type="entry name" value="bHLH_dom"/>
</dbReference>
<dbReference type="Proteomes" id="UP001215712">
    <property type="component" value="Unassembled WGS sequence"/>
</dbReference>
<keyword evidence="3" id="KW-0238">DNA-binding</keyword>
<evidence type="ECO:0000256" key="3">
    <source>
        <dbReference type="ARBA" id="ARBA00023125"/>
    </source>
</evidence>
<sequence>MSADQLLVAPHHLSKGCCNGKSGTRQYTKKRASIDDGLQWGSDPSFCYHGFSRPIGTWTEERLVGNLLRDMACMYSGVDIDGNLDVKALDYPINWLLESRSPMVFKSEQSPSKSRAALSNIQSTIPSTLSFAPTTTVQRVHDAHPPTKKRKCVQGPGQALCHCRSEKKRREAIGKGYHDLCEIVPGLANNNFTRKYVLDETAKYVQRLALDNQKLRQQLKSLDQEEKDIGLLFAHN</sequence>
<evidence type="ECO:0000256" key="1">
    <source>
        <dbReference type="ARBA" id="ARBA00004123"/>
    </source>
</evidence>
<dbReference type="AlphaFoldDB" id="A0AAD6HSK1"/>
<reference evidence="7" key="2">
    <citation type="submission" date="2023-01" db="EMBL/GenBank/DDBJ databases">
        <authorList>
            <person name="Petersen C."/>
        </authorList>
    </citation>
    <scope>NUCLEOTIDE SEQUENCE</scope>
    <source>
        <strain evidence="7">IBT 17514</strain>
    </source>
</reference>
<dbReference type="PROSITE" id="PS50888">
    <property type="entry name" value="BHLH"/>
    <property type="match status" value="1"/>
</dbReference>
<comment type="caution">
    <text evidence="7">The sequence shown here is derived from an EMBL/GenBank/DDBJ whole genome shotgun (WGS) entry which is preliminary data.</text>
</comment>
<keyword evidence="8" id="KW-1185">Reference proteome</keyword>
<keyword evidence="2" id="KW-0805">Transcription regulation</keyword>
<dbReference type="SUPFAM" id="SSF47459">
    <property type="entry name" value="HLH, helix-loop-helix DNA-binding domain"/>
    <property type="match status" value="1"/>
</dbReference>
<evidence type="ECO:0000259" key="6">
    <source>
        <dbReference type="PROSITE" id="PS50888"/>
    </source>
</evidence>
<dbReference type="GO" id="GO:0000981">
    <property type="term" value="F:DNA-binding transcription factor activity, RNA polymerase II-specific"/>
    <property type="evidence" value="ECO:0007669"/>
    <property type="project" value="TreeGrafter"/>
</dbReference>
<gene>
    <name evidence="7" type="ORF">N7493_002240</name>
</gene>
<accession>A0AAD6HSK1</accession>
<organism evidence="7 8">
    <name type="scientific">Penicillium malachiteum</name>
    <dbReference type="NCBI Taxonomy" id="1324776"/>
    <lineage>
        <taxon>Eukaryota</taxon>
        <taxon>Fungi</taxon>
        <taxon>Dikarya</taxon>
        <taxon>Ascomycota</taxon>
        <taxon>Pezizomycotina</taxon>
        <taxon>Eurotiomycetes</taxon>
        <taxon>Eurotiomycetidae</taxon>
        <taxon>Eurotiales</taxon>
        <taxon>Aspergillaceae</taxon>
        <taxon>Penicillium</taxon>
    </lineage>
</organism>
<dbReference type="PANTHER" id="PTHR15741">
    <property type="entry name" value="BASIC HELIX-LOOP-HELIX ZIP TRANSCRIPTION FACTOR"/>
    <property type="match status" value="1"/>
</dbReference>
<keyword evidence="5" id="KW-0539">Nucleus</keyword>
<comment type="subcellular location">
    <subcellularLocation>
        <location evidence="1">Nucleus</location>
    </subcellularLocation>
</comment>
<protein>
    <recommendedName>
        <fullName evidence="6">BHLH domain-containing protein</fullName>
    </recommendedName>
</protein>
<dbReference type="InterPro" id="IPR036638">
    <property type="entry name" value="HLH_DNA-bd_sf"/>
</dbReference>
<dbReference type="GO" id="GO:0000978">
    <property type="term" value="F:RNA polymerase II cis-regulatory region sequence-specific DNA binding"/>
    <property type="evidence" value="ECO:0007669"/>
    <property type="project" value="TreeGrafter"/>
</dbReference>
<dbReference type="EMBL" id="JAQJAN010000003">
    <property type="protein sequence ID" value="KAJ5733454.1"/>
    <property type="molecule type" value="Genomic_DNA"/>
</dbReference>
<evidence type="ECO:0000256" key="2">
    <source>
        <dbReference type="ARBA" id="ARBA00023015"/>
    </source>
</evidence>
<keyword evidence="4" id="KW-0804">Transcription</keyword>
<dbReference type="PANTHER" id="PTHR15741:SF27">
    <property type="entry name" value="TRANSCRIPTION FACTOR AP-4"/>
    <property type="match status" value="1"/>
</dbReference>
<dbReference type="InterPro" id="IPR052207">
    <property type="entry name" value="Max-like/E-box_TFs"/>
</dbReference>
<name>A0AAD6HSK1_9EURO</name>
<evidence type="ECO:0000313" key="8">
    <source>
        <dbReference type="Proteomes" id="UP001215712"/>
    </source>
</evidence>
<dbReference type="GO" id="GO:0005634">
    <property type="term" value="C:nucleus"/>
    <property type="evidence" value="ECO:0007669"/>
    <property type="project" value="UniProtKB-SubCell"/>
</dbReference>
<feature type="domain" description="BHLH" evidence="6">
    <location>
        <begin position="157"/>
        <end position="208"/>
    </location>
</feature>